<evidence type="ECO:0000313" key="3">
    <source>
        <dbReference type="Proteomes" id="UP000198990"/>
    </source>
</evidence>
<dbReference type="RefSeq" id="WP_091622531.1">
    <property type="nucleotide sequence ID" value="NZ_FNZN01000003.1"/>
</dbReference>
<keyword evidence="3" id="KW-1185">Reference proteome</keyword>
<name>A0A1H7NSV0_9FLAO</name>
<evidence type="ECO:0000313" key="2">
    <source>
        <dbReference type="EMBL" id="SEL26650.1"/>
    </source>
</evidence>
<protein>
    <submittedName>
        <fullName evidence="2">Putative zinc ribbon domain-containing protein</fullName>
    </submittedName>
</protein>
<accession>A0A1H7NSV0</accession>
<reference evidence="3" key="1">
    <citation type="submission" date="2016-10" db="EMBL/GenBank/DDBJ databases">
        <authorList>
            <person name="Varghese N."/>
            <person name="Submissions S."/>
        </authorList>
    </citation>
    <scope>NUCLEOTIDE SEQUENCE [LARGE SCALE GENOMIC DNA]</scope>
    <source>
        <strain evidence="3">DSM 16471</strain>
    </source>
</reference>
<dbReference type="Pfam" id="PF12674">
    <property type="entry name" value="Zn_ribbon_2"/>
    <property type="match status" value="1"/>
</dbReference>
<feature type="domain" description="Putative zinc ribbon" evidence="1">
    <location>
        <begin position="7"/>
        <end position="86"/>
    </location>
</feature>
<dbReference type="Proteomes" id="UP000198990">
    <property type="component" value="Unassembled WGS sequence"/>
</dbReference>
<proteinExistence type="predicted"/>
<dbReference type="InterPro" id="IPR025868">
    <property type="entry name" value="Zn_ribbon_dom_put"/>
</dbReference>
<gene>
    <name evidence="2" type="ORF">SAMN04488008_103271</name>
</gene>
<evidence type="ECO:0000259" key="1">
    <source>
        <dbReference type="Pfam" id="PF12674"/>
    </source>
</evidence>
<dbReference type="STRING" id="228957.SAMN04488008_103271"/>
<dbReference type="EMBL" id="FNZN01000003">
    <property type="protein sequence ID" value="SEL26650.1"/>
    <property type="molecule type" value="Genomic_DNA"/>
</dbReference>
<organism evidence="2 3">
    <name type="scientific">Maribacter orientalis</name>
    <dbReference type="NCBI Taxonomy" id="228957"/>
    <lineage>
        <taxon>Bacteria</taxon>
        <taxon>Pseudomonadati</taxon>
        <taxon>Bacteroidota</taxon>
        <taxon>Flavobacteriia</taxon>
        <taxon>Flavobacteriales</taxon>
        <taxon>Flavobacteriaceae</taxon>
        <taxon>Maribacter</taxon>
    </lineage>
</organism>
<sequence>MKPSLNICQSCGMPMHHLSDFGTNKDGTVNTDYCHFCYVKGAFVDHGITLEQKIENNIAFSEKRGMPREEATILAHSTLPNLRRWKGLKPLD</sequence>
<dbReference type="AlphaFoldDB" id="A0A1H7NSV0"/>
<dbReference type="OrthoDB" id="9801008at2"/>